<proteinExistence type="predicted"/>
<keyword evidence="1" id="KW-0472">Membrane</keyword>
<name>A0ABU8W063_9BURK</name>
<gene>
    <name evidence="2" type="ORF">WKW80_12060</name>
</gene>
<dbReference type="EMBL" id="JBBKZV010000005">
    <property type="protein sequence ID" value="MEJ8822757.1"/>
    <property type="molecule type" value="Genomic_DNA"/>
</dbReference>
<dbReference type="InterPro" id="IPR018687">
    <property type="entry name" value="DUF2177_membr"/>
</dbReference>
<protein>
    <submittedName>
        <fullName evidence="2">DUF2177 family protein</fullName>
    </submittedName>
</protein>
<dbReference type="RefSeq" id="WP_340363788.1">
    <property type="nucleotide sequence ID" value="NZ_JBBKZV010000005.1"/>
</dbReference>
<dbReference type="Pfam" id="PF09945">
    <property type="entry name" value="DUF2177"/>
    <property type="match status" value="1"/>
</dbReference>
<feature type="transmembrane region" description="Helical" evidence="1">
    <location>
        <begin position="6"/>
        <end position="25"/>
    </location>
</feature>
<feature type="transmembrane region" description="Helical" evidence="1">
    <location>
        <begin position="75"/>
        <end position="93"/>
    </location>
</feature>
<reference evidence="2 3" key="1">
    <citation type="submission" date="2024-03" db="EMBL/GenBank/DDBJ databases">
        <title>Novel species of the genus Variovorax.</title>
        <authorList>
            <person name="Liu Q."/>
            <person name="Xin Y.-H."/>
        </authorList>
    </citation>
    <scope>NUCLEOTIDE SEQUENCE [LARGE SCALE GENOMIC DNA]</scope>
    <source>
        <strain evidence="2 3">KACC 18501</strain>
    </source>
</reference>
<feature type="transmembrane region" description="Helical" evidence="1">
    <location>
        <begin position="113"/>
        <end position="134"/>
    </location>
</feature>
<evidence type="ECO:0000313" key="3">
    <source>
        <dbReference type="Proteomes" id="UP001363010"/>
    </source>
</evidence>
<evidence type="ECO:0000313" key="2">
    <source>
        <dbReference type="EMBL" id="MEJ8822757.1"/>
    </source>
</evidence>
<accession>A0ABU8W063</accession>
<feature type="transmembrane region" description="Helical" evidence="1">
    <location>
        <begin position="45"/>
        <end position="69"/>
    </location>
</feature>
<comment type="caution">
    <text evidence="2">The sequence shown here is derived from an EMBL/GenBank/DDBJ whole genome shotgun (WGS) entry which is preliminary data.</text>
</comment>
<keyword evidence="3" id="KW-1185">Reference proteome</keyword>
<keyword evidence="1" id="KW-0812">Transmembrane</keyword>
<sequence>MSFRQFAVAYAAMSVVFLALDAIWLGSMAERLYRPAIGHLMRERFALGPALAFYAIYVAGVVVFVIAPALAERRWQSALGMGALLGLLAYATYDLTNQATLKDWPWRVTLADLCWGTFVTAVSAAVACRMALAFGGPAR</sequence>
<dbReference type="Proteomes" id="UP001363010">
    <property type="component" value="Unassembled WGS sequence"/>
</dbReference>
<keyword evidence="1" id="KW-1133">Transmembrane helix</keyword>
<evidence type="ECO:0000256" key="1">
    <source>
        <dbReference type="SAM" id="Phobius"/>
    </source>
</evidence>
<organism evidence="2 3">
    <name type="scientific">Variovorax humicola</name>
    <dbReference type="NCBI Taxonomy" id="1769758"/>
    <lineage>
        <taxon>Bacteria</taxon>
        <taxon>Pseudomonadati</taxon>
        <taxon>Pseudomonadota</taxon>
        <taxon>Betaproteobacteria</taxon>
        <taxon>Burkholderiales</taxon>
        <taxon>Comamonadaceae</taxon>
        <taxon>Variovorax</taxon>
    </lineage>
</organism>